<evidence type="ECO:0000256" key="2">
    <source>
        <dbReference type="SAM" id="MobiDB-lite"/>
    </source>
</evidence>
<comment type="similarity">
    <text evidence="1">Belongs to the PPP4R2 family.</text>
</comment>
<name>A0A7S3VKR3_DUNTE</name>
<feature type="compositionally biased region" description="Basic and acidic residues" evidence="2">
    <location>
        <begin position="464"/>
        <end position="473"/>
    </location>
</feature>
<dbReference type="PANTHER" id="PTHR16487">
    <property type="entry name" value="PPP4R2-RELATED PROTEIN"/>
    <property type="match status" value="1"/>
</dbReference>
<dbReference type="GO" id="GO:0030289">
    <property type="term" value="C:protein phosphatase 4 complex"/>
    <property type="evidence" value="ECO:0007669"/>
    <property type="project" value="InterPro"/>
</dbReference>
<feature type="region of interest" description="Disordered" evidence="2">
    <location>
        <begin position="158"/>
        <end position="318"/>
    </location>
</feature>
<feature type="compositionally biased region" description="Low complexity" evidence="2">
    <location>
        <begin position="449"/>
        <end position="461"/>
    </location>
</feature>
<dbReference type="GO" id="GO:0005634">
    <property type="term" value="C:nucleus"/>
    <property type="evidence" value="ECO:0007669"/>
    <property type="project" value="TreeGrafter"/>
</dbReference>
<organism evidence="3">
    <name type="scientific">Dunaliella tertiolecta</name>
    <name type="common">Green alga</name>
    <dbReference type="NCBI Taxonomy" id="3047"/>
    <lineage>
        <taxon>Eukaryota</taxon>
        <taxon>Viridiplantae</taxon>
        <taxon>Chlorophyta</taxon>
        <taxon>core chlorophytes</taxon>
        <taxon>Chlorophyceae</taxon>
        <taxon>CS clade</taxon>
        <taxon>Chlamydomonadales</taxon>
        <taxon>Dunaliellaceae</taxon>
        <taxon>Dunaliella</taxon>
    </lineage>
</organism>
<evidence type="ECO:0000256" key="1">
    <source>
        <dbReference type="ARBA" id="ARBA00009207"/>
    </source>
</evidence>
<feature type="compositionally biased region" description="Basic and acidic residues" evidence="2">
    <location>
        <begin position="397"/>
        <end position="409"/>
    </location>
</feature>
<dbReference type="AlphaFoldDB" id="A0A7S3VKR3"/>
<dbReference type="GO" id="GO:0005737">
    <property type="term" value="C:cytoplasm"/>
    <property type="evidence" value="ECO:0007669"/>
    <property type="project" value="TreeGrafter"/>
</dbReference>
<protein>
    <recommendedName>
        <fullName evidence="4">Serine/threonine-protein phosphatase 4 regulatory subunit 2</fullName>
    </recommendedName>
</protein>
<accession>A0A7S3VKR3</accession>
<feature type="compositionally biased region" description="Basic and acidic residues" evidence="2">
    <location>
        <begin position="485"/>
        <end position="497"/>
    </location>
</feature>
<feature type="compositionally biased region" description="Basic residues" evidence="2">
    <location>
        <begin position="295"/>
        <end position="305"/>
    </location>
</feature>
<feature type="region of interest" description="Disordered" evidence="2">
    <location>
        <begin position="1"/>
        <end position="20"/>
    </location>
</feature>
<dbReference type="Pfam" id="PF09184">
    <property type="entry name" value="PPP4R2"/>
    <property type="match status" value="1"/>
</dbReference>
<dbReference type="PANTHER" id="PTHR16487:SF0">
    <property type="entry name" value="PROTEIN PHOSPHATASE 4 REGULATORY SUBUNIT 2-RELATED"/>
    <property type="match status" value="1"/>
</dbReference>
<evidence type="ECO:0000313" key="3">
    <source>
        <dbReference type="EMBL" id="CAE0491162.1"/>
    </source>
</evidence>
<evidence type="ECO:0008006" key="4">
    <source>
        <dbReference type="Google" id="ProtNLM"/>
    </source>
</evidence>
<feature type="region of interest" description="Disordered" evidence="2">
    <location>
        <begin position="396"/>
        <end position="497"/>
    </location>
</feature>
<feature type="compositionally biased region" description="Low complexity" evidence="2">
    <location>
        <begin position="414"/>
        <end position="437"/>
    </location>
</feature>
<dbReference type="InterPro" id="IPR015267">
    <property type="entry name" value="PPP4R2"/>
</dbReference>
<feature type="region of interest" description="Disordered" evidence="2">
    <location>
        <begin position="349"/>
        <end position="381"/>
    </location>
</feature>
<dbReference type="EMBL" id="HBIP01011142">
    <property type="protein sequence ID" value="CAE0491162.1"/>
    <property type="molecule type" value="Transcribed_RNA"/>
</dbReference>
<gene>
    <name evidence="3" type="ORF">DTER00134_LOCUS6235</name>
</gene>
<feature type="compositionally biased region" description="Low complexity" evidence="2">
    <location>
        <begin position="241"/>
        <end position="254"/>
    </location>
</feature>
<reference evidence="3" key="1">
    <citation type="submission" date="2021-01" db="EMBL/GenBank/DDBJ databases">
        <authorList>
            <person name="Corre E."/>
            <person name="Pelletier E."/>
            <person name="Niang G."/>
            <person name="Scheremetjew M."/>
            <person name="Finn R."/>
            <person name="Kale V."/>
            <person name="Holt S."/>
            <person name="Cochrane G."/>
            <person name="Meng A."/>
            <person name="Brown T."/>
            <person name="Cohen L."/>
        </authorList>
    </citation>
    <scope>NUCLEOTIDE SEQUENCE</scope>
    <source>
        <strain evidence="3">CCMP1320</strain>
    </source>
</reference>
<proteinExistence type="inferred from homology"/>
<dbReference type="GO" id="GO:0019888">
    <property type="term" value="F:protein phosphatase regulator activity"/>
    <property type="evidence" value="ECO:0007669"/>
    <property type="project" value="InterPro"/>
</dbReference>
<sequence length="497" mass="52081">MGSHGSAAGDQASTGATIASPEELERFATATEHRVLTEPLRGVLAETALTGRNRYPFQLIKPLLELLLEQTLRQYEQAQAADGEGPARPVIGDESLPEALSRFRTLLHGFTKAPWTIQRLCEILLNPTRQYRKLHKLALAIEKCLMVTGEVGVTPRLPPPPLLSTLQHVNDNSKCHDPQPAPHAPDRTRRASSPSGGMQDPDAEDSAAFTSTLIDVQGPPPSAHNAHGSSNGPHHAPSNNGHPGFVQFHQQQQQHHGHHWGVGHQPARHAGLENMDEDDRWPTAAGTAGGPQHPFPHHHHHHHHQPPFGSHDSDAQGDADMFSSVAEQAAAAAAAAVVAEGMEIETPAGVNVMGGQPQQQPHHQAHLQQRRGGGAVDDAGAAAAEAAAQAVVGGLDQGHDSAGVRDSAGHGESAPHPSTTHDAAAAAAEGSPKGAPAQSTQQGLEEESALAASAGSPAAAANKGEQERGEVCERVPATPPFGMSGREEAREGQEGGK</sequence>
<feature type="compositionally biased region" description="Polar residues" evidence="2">
    <location>
        <begin position="227"/>
        <end position="240"/>
    </location>
</feature>